<sequence>MRNWFVPSRSTTGHGSRDEEVALNGTTGTADGKKVRAAGIASITGWALDLYDLTIILYLASTIGPLLFPSDNPTLQLTFVYASFAVTLVFRPLGSALFGGYADRNGRKRAMLVAIVGVGVSTALMGLVPTYATVGALAPVLFLALRVVQGVFVGGVVVSTHTLGTETVPARHRGLMSGVVAGGGAGAGAVLASAMYFVVAWLVPGPAFAEYGWRILFLTGLLTALFSLYVYRRTDESPLWTGKQAARATPLRDLLSARYRTGFLLNVAVAAGGATTYYLTLGVFPTFLEANVGFSRTTAAVVLVVANIGVIAGGVLGGHLSDRYGRRAVFLGFGLPNVVLLPVLYLWLGSLQGGDVVLAAAIAALMAVTMMAASAPILIFLNERFPTEIRATGTGLSWNLGFAVGGITPSIVIALSPQVDDIPVRLVIGVALATIVLILGVLAVGETKHLGLGEHAASEPGDRTTPGPSGTPLPVVTDADATP</sequence>
<dbReference type="PROSITE" id="PS00217">
    <property type="entry name" value="SUGAR_TRANSPORT_2"/>
    <property type="match status" value="1"/>
</dbReference>
<dbReference type="InterPro" id="IPR020846">
    <property type="entry name" value="MFS_dom"/>
</dbReference>
<feature type="domain" description="Major facilitator superfamily (MFS) profile" evidence="11">
    <location>
        <begin position="38"/>
        <end position="448"/>
    </location>
</feature>
<evidence type="ECO:0000313" key="12">
    <source>
        <dbReference type="EMBL" id="MBW0134836.1"/>
    </source>
</evidence>
<comment type="similarity">
    <text evidence="2">Belongs to the major facilitator superfamily. Metabolite:H+ Symporter (MHS) family (TC 2.A.1.6) family.</text>
</comment>
<evidence type="ECO:0000256" key="8">
    <source>
        <dbReference type="ARBA" id="ARBA00023136"/>
    </source>
</evidence>
<feature type="compositionally biased region" description="Basic and acidic residues" evidence="9">
    <location>
        <begin position="453"/>
        <end position="462"/>
    </location>
</feature>
<keyword evidence="8 10" id="KW-0472">Membrane</keyword>
<dbReference type="EMBL" id="JADQDK010000001">
    <property type="protein sequence ID" value="MBW0134836.1"/>
    <property type="molecule type" value="Genomic_DNA"/>
</dbReference>
<feature type="transmembrane region" description="Helical" evidence="10">
    <location>
        <begin position="356"/>
        <end position="381"/>
    </location>
</feature>
<evidence type="ECO:0000256" key="6">
    <source>
        <dbReference type="ARBA" id="ARBA00022847"/>
    </source>
</evidence>
<evidence type="ECO:0000256" key="3">
    <source>
        <dbReference type="ARBA" id="ARBA00022448"/>
    </source>
</evidence>
<dbReference type="PANTHER" id="PTHR43528">
    <property type="entry name" value="ALPHA-KETOGLUTARATE PERMEASE"/>
    <property type="match status" value="1"/>
</dbReference>
<feature type="region of interest" description="Disordered" evidence="9">
    <location>
        <begin position="1"/>
        <end position="25"/>
    </location>
</feature>
<dbReference type="Proteomes" id="UP000694287">
    <property type="component" value="Unassembled WGS sequence"/>
</dbReference>
<keyword evidence="3" id="KW-0813">Transport</keyword>
<feature type="transmembrane region" description="Helical" evidence="10">
    <location>
        <begin position="80"/>
        <end position="98"/>
    </location>
</feature>
<gene>
    <name evidence="12" type="ORF">I4I81_11265</name>
</gene>
<evidence type="ECO:0000259" key="11">
    <source>
        <dbReference type="PROSITE" id="PS50850"/>
    </source>
</evidence>
<evidence type="ECO:0000256" key="1">
    <source>
        <dbReference type="ARBA" id="ARBA00004651"/>
    </source>
</evidence>
<feature type="transmembrane region" description="Helical" evidence="10">
    <location>
        <begin position="294"/>
        <end position="316"/>
    </location>
</feature>
<evidence type="ECO:0000256" key="2">
    <source>
        <dbReference type="ARBA" id="ARBA00008240"/>
    </source>
</evidence>
<feature type="transmembrane region" description="Helical" evidence="10">
    <location>
        <begin position="263"/>
        <end position="288"/>
    </location>
</feature>
<proteinExistence type="inferred from homology"/>
<feature type="transmembrane region" description="Helical" evidence="10">
    <location>
        <begin position="211"/>
        <end position="231"/>
    </location>
</feature>
<dbReference type="InterPro" id="IPR005829">
    <property type="entry name" value="Sugar_transporter_CS"/>
</dbReference>
<keyword evidence="4" id="KW-1003">Cell membrane</keyword>
<accession>A0ABS6URE5</accession>
<reference evidence="12 13" key="1">
    <citation type="submission" date="2020-11" db="EMBL/GenBank/DDBJ databases">
        <title>Pseudonocardia abyssalis sp. nov. and Pseudonocardia oceani sp. nov., description and phylogenomic analysis of two novel actinomycetes isolated from the deep Southern Ocean.</title>
        <authorList>
            <person name="Parra J."/>
        </authorList>
    </citation>
    <scope>NUCLEOTIDE SEQUENCE [LARGE SCALE GENOMIC DNA]</scope>
    <source>
        <strain evidence="12 13">KRD-168</strain>
    </source>
</reference>
<evidence type="ECO:0000256" key="9">
    <source>
        <dbReference type="SAM" id="MobiDB-lite"/>
    </source>
</evidence>
<dbReference type="PANTHER" id="PTHR43528:SF1">
    <property type="entry name" value="ALPHA-KETOGLUTARATE PERMEASE"/>
    <property type="match status" value="1"/>
</dbReference>
<feature type="region of interest" description="Disordered" evidence="9">
    <location>
        <begin position="453"/>
        <end position="483"/>
    </location>
</feature>
<feature type="transmembrane region" description="Helical" evidence="10">
    <location>
        <begin position="175"/>
        <end position="199"/>
    </location>
</feature>
<keyword evidence="5 10" id="KW-0812">Transmembrane</keyword>
<dbReference type="Pfam" id="PF07690">
    <property type="entry name" value="MFS_1"/>
    <property type="match status" value="1"/>
</dbReference>
<organism evidence="12 13">
    <name type="scientific">Pseudonocardia abyssalis</name>
    <dbReference type="NCBI Taxonomy" id="2792008"/>
    <lineage>
        <taxon>Bacteria</taxon>
        <taxon>Bacillati</taxon>
        <taxon>Actinomycetota</taxon>
        <taxon>Actinomycetes</taxon>
        <taxon>Pseudonocardiales</taxon>
        <taxon>Pseudonocardiaceae</taxon>
        <taxon>Pseudonocardia</taxon>
    </lineage>
</organism>
<feature type="transmembrane region" description="Helical" evidence="10">
    <location>
        <begin position="328"/>
        <end position="350"/>
    </location>
</feature>
<keyword evidence="6" id="KW-0769">Symport</keyword>
<comment type="subcellular location">
    <subcellularLocation>
        <location evidence="1">Cell membrane</location>
        <topology evidence="1">Multi-pass membrane protein</topology>
    </subcellularLocation>
</comment>
<dbReference type="InterPro" id="IPR011701">
    <property type="entry name" value="MFS"/>
</dbReference>
<feature type="transmembrane region" description="Helical" evidence="10">
    <location>
        <begin position="140"/>
        <end position="163"/>
    </location>
</feature>
<keyword evidence="13" id="KW-1185">Reference proteome</keyword>
<evidence type="ECO:0000256" key="4">
    <source>
        <dbReference type="ARBA" id="ARBA00022475"/>
    </source>
</evidence>
<feature type="transmembrane region" description="Helical" evidence="10">
    <location>
        <begin position="422"/>
        <end position="444"/>
    </location>
</feature>
<evidence type="ECO:0000256" key="7">
    <source>
        <dbReference type="ARBA" id="ARBA00022989"/>
    </source>
</evidence>
<feature type="transmembrane region" description="Helical" evidence="10">
    <location>
        <begin position="393"/>
        <end position="416"/>
    </location>
</feature>
<comment type="caution">
    <text evidence="12">The sequence shown here is derived from an EMBL/GenBank/DDBJ whole genome shotgun (WGS) entry which is preliminary data.</text>
</comment>
<feature type="transmembrane region" description="Helical" evidence="10">
    <location>
        <begin position="110"/>
        <end position="128"/>
    </location>
</feature>
<protein>
    <submittedName>
        <fullName evidence="12">MFS transporter</fullName>
    </submittedName>
</protein>
<evidence type="ECO:0000256" key="10">
    <source>
        <dbReference type="SAM" id="Phobius"/>
    </source>
</evidence>
<evidence type="ECO:0000313" key="13">
    <source>
        <dbReference type="Proteomes" id="UP000694287"/>
    </source>
</evidence>
<name>A0ABS6URE5_9PSEU</name>
<keyword evidence="7 10" id="KW-1133">Transmembrane helix</keyword>
<dbReference type="InterPro" id="IPR051084">
    <property type="entry name" value="H+-coupled_symporters"/>
</dbReference>
<evidence type="ECO:0000256" key="5">
    <source>
        <dbReference type="ARBA" id="ARBA00022692"/>
    </source>
</evidence>
<dbReference type="PROSITE" id="PS50850">
    <property type="entry name" value="MFS"/>
    <property type="match status" value="1"/>
</dbReference>